<dbReference type="GO" id="GO:0008276">
    <property type="term" value="F:protein methyltransferase activity"/>
    <property type="evidence" value="ECO:0007669"/>
    <property type="project" value="InterPro"/>
</dbReference>
<dbReference type="Proteomes" id="UP000185934">
    <property type="component" value="Chromosome"/>
</dbReference>
<keyword evidence="4 7" id="KW-0808">Transferase</keyword>
<evidence type="ECO:0000313" key="8">
    <source>
        <dbReference type="Proteomes" id="UP000185934"/>
    </source>
</evidence>
<protein>
    <submittedName>
        <fullName evidence="7">Cobalt-precorrin-7 (C(5))-methyltransferase</fullName>
        <ecNumber evidence="7">2.1.1.289</ecNumber>
    </submittedName>
</protein>
<dbReference type="PANTHER" id="PTHR43182:SF1">
    <property type="entry name" value="COBALT-PRECORRIN-7 C(5)-METHYLTRANSFERASE"/>
    <property type="match status" value="1"/>
</dbReference>
<dbReference type="NCBIfam" id="TIGR02467">
    <property type="entry name" value="CbiE"/>
    <property type="match status" value="1"/>
</dbReference>
<dbReference type="RefSeq" id="WP_083635334.1">
    <property type="nucleotide sequence ID" value="NZ_CP018258.1"/>
</dbReference>
<dbReference type="Pfam" id="PF00590">
    <property type="entry name" value="TP_methylase"/>
    <property type="match status" value="1"/>
</dbReference>
<organism evidence="7 8">
    <name type="scientific">Dehalogenimonas formicexedens</name>
    <dbReference type="NCBI Taxonomy" id="1839801"/>
    <lineage>
        <taxon>Bacteria</taxon>
        <taxon>Bacillati</taxon>
        <taxon>Chloroflexota</taxon>
        <taxon>Dehalococcoidia</taxon>
        <taxon>Dehalococcoidales</taxon>
        <taxon>Dehalococcoidaceae</taxon>
        <taxon>Dehalogenimonas</taxon>
    </lineage>
</organism>
<evidence type="ECO:0000256" key="2">
    <source>
        <dbReference type="ARBA" id="ARBA00022573"/>
    </source>
</evidence>
<dbReference type="EC" id="2.1.1.289" evidence="7"/>
<dbReference type="UniPathway" id="UPA00148"/>
<dbReference type="GO" id="GO:0009236">
    <property type="term" value="P:cobalamin biosynthetic process"/>
    <property type="evidence" value="ECO:0007669"/>
    <property type="project" value="UniProtKB-UniPathway"/>
</dbReference>
<dbReference type="EMBL" id="CP018258">
    <property type="protein sequence ID" value="APV44028.1"/>
    <property type="molecule type" value="Genomic_DNA"/>
</dbReference>
<dbReference type="GO" id="GO:0032259">
    <property type="term" value="P:methylation"/>
    <property type="evidence" value="ECO:0007669"/>
    <property type="project" value="UniProtKB-KW"/>
</dbReference>
<dbReference type="InterPro" id="IPR035996">
    <property type="entry name" value="4pyrrol_Methylase_sf"/>
</dbReference>
<accession>A0A1P8F6F6</accession>
<dbReference type="InterPro" id="IPR014776">
    <property type="entry name" value="4pyrrole_Mease_sub2"/>
</dbReference>
<evidence type="ECO:0000256" key="4">
    <source>
        <dbReference type="ARBA" id="ARBA00022679"/>
    </source>
</evidence>
<keyword evidence="5" id="KW-0949">S-adenosyl-L-methionine</keyword>
<dbReference type="Gene3D" id="3.40.1010.10">
    <property type="entry name" value="Cobalt-precorrin-4 Transmethylase, Domain 1"/>
    <property type="match status" value="1"/>
</dbReference>
<reference evidence="8" key="1">
    <citation type="submission" date="2016-11" db="EMBL/GenBank/DDBJ databases">
        <title>Dehalogenimonas formicexedens sp. nov., a chlorinated alkane respiring bacterium isolated from contaminated groundwater.</title>
        <authorList>
            <person name="Key T.A."/>
            <person name="Bowman K.S."/>
            <person name="Lee I."/>
            <person name="Chun J."/>
            <person name="Albuquerque L."/>
            <person name="da Costa M.S."/>
            <person name="Rainey F.A."/>
            <person name="Moe W.M."/>
        </authorList>
    </citation>
    <scope>NUCLEOTIDE SEQUENCE [LARGE SCALE GENOMIC DNA]</scope>
    <source>
        <strain evidence="8">NSZ-14</strain>
    </source>
</reference>
<sequence length="247" mass="27409">MQQGERLNSGFGHDNSHHKPICYIVGIGPGGSPKWLTHAAEDAIKESDIILAWDWSLKPVKDLAAGKTLYFQETRNYLQREIEAAERARTTGETVAVLRVGDPCVSSSLAQVLEVFKDFDVRIVPSAGAAQFAAARAQICLDEAVLVSFHDGREAEKKRKLKFLVDSFNMGRHLLALTNETQVPRQTASYLLEHGLAPETPVLVCEYMTMEDERVYSVTLAEVKDTDYRLTSVMVVKNPGNVTRSCV</sequence>
<evidence type="ECO:0000256" key="1">
    <source>
        <dbReference type="ARBA" id="ARBA00004953"/>
    </source>
</evidence>
<dbReference type="STRING" id="1839801.Dform_00673"/>
<name>A0A1P8F6F6_9CHLR</name>
<dbReference type="AlphaFoldDB" id="A0A1P8F6F6"/>
<dbReference type="KEGG" id="dfo:Dform_00673"/>
<keyword evidence="3 7" id="KW-0489">Methyltransferase</keyword>
<dbReference type="SUPFAM" id="SSF53790">
    <property type="entry name" value="Tetrapyrrole methylase"/>
    <property type="match status" value="1"/>
</dbReference>
<evidence type="ECO:0000259" key="6">
    <source>
        <dbReference type="Pfam" id="PF00590"/>
    </source>
</evidence>
<dbReference type="OrthoDB" id="154336at2"/>
<dbReference type="Gene3D" id="3.30.950.10">
    <property type="entry name" value="Methyltransferase, Cobalt-precorrin-4 Transmethylase, Domain 2"/>
    <property type="match status" value="1"/>
</dbReference>
<evidence type="ECO:0000256" key="5">
    <source>
        <dbReference type="ARBA" id="ARBA00022691"/>
    </source>
</evidence>
<dbReference type="PANTHER" id="PTHR43182">
    <property type="entry name" value="COBALT-PRECORRIN-6B C(15)-METHYLTRANSFERASE (DECARBOXYLATING)"/>
    <property type="match status" value="1"/>
</dbReference>
<gene>
    <name evidence="7" type="primary">cbiE</name>
    <name evidence="7" type="ORF">Dform_00673</name>
</gene>
<dbReference type="InterPro" id="IPR050714">
    <property type="entry name" value="Cobalamin_biosynth_MTase"/>
</dbReference>
<evidence type="ECO:0000313" key="7">
    <source>
        <dbReference type="EMBL" id="APV44028.1"/>
    </source>
</evidence>
<dbReference type="InterPro" id="IPR000878">
    <property type="entry name" value="4pyrrol_Mease"/>
</dbReference>
<keyword evidence="8" id="KW-1185">Reference proteome</keyword>
<dbReference type="InterPro" id="IPR012818">
    <property type="entry name" value="CbiE"/>
</dbReference>
<feature type="domain" description="Tetrapyrrole methylase" evidence="6">
    <location>
        <begin position="23"/>
        <end position="223"/>
    </location>
</feature>
<comment type="pathway">
    <text evidence="1">Cofactor biosynthesis; adenosylcobalamin biosynthesis.</text>
</comment>
<evidence type="ECO:0000256" key="3">
    <source>
        <dbReference type="ARBA" id="ARBA00022603"/>
    </source>
</evidence>
<dbReference type="CDD" id="cd11644">
    <property type="entry name" value="Precorrin-6Y-MT"/>
    <property type="match status" value="1"/>
</dbReference>
<keyword evidence="2" id="KW-0169">Cobalamin biosynthesis</keyword>
<proteinExistence type="predicted"/>
<dbReference type="InterPro" id="IPR014777">
    <property type="entry name" value="4pyrrole_Mease_sub1"/>
</dbReference>